<sequence>MKRKLTILLIGFSLLAFSQTENPSDVLRFDEYLGYVKKFHPIVKQAQLVIDESQAKLMKSRGAFDPKFEVDYDRKKFKGTEYFDKLNGMFKIPTWFGIELKASFEENTGNFLNPESFVPQDGLFSAGVKVPVVQGLLINDRMASLKQARLFREQAKADRDIFVNNILYDASMSYFKWLQAYNELKLFENFLVNAELRFRGIERGAEVGERAKIDVVEARIAINQRKLSLEQSKVKFMKAAFELSTFLWLENNVPVELQSNVVPDVNSNPIIDATFNINQLEEDELTVATHPKMISLDYKLQSLELDRRLKTNKLLPKVDVEYNFLTENPDIAKSFNTAQYKGGLNIVFPLFLRKERGDLRLAKIKTQDTEFEIDATRVNLQNKINALRQELDSYVSQNELVSQMVTDYSKMLEAEERKFTLGESSLFLVNSRESKLIDGQLKAIEVQYKFFSTKAKLFNSLAVIPEF</sequence>
<keyword evidence="2" id="KW-1134">Transmembrane beta strand</keyword>
<dbReference type="Proteomes" id="UP001199795">
    <property type="component" value="Unassembled WGS sequence"/>
</dbReference>
<dbReference type="EMBL" id="JAKKDU010000014">
    <property type="protein sequence ID" value="MCF7569028.1"/>
    <property type="molecule type" value="Genomic_DNA"/>
</dbReference>
<evidence type="ECO:0000313" key="8">
    <source>
        <dbReference type="Proteomes" id="UP001199795"/>
    </source>
</evidence>
<comment type="subcellular location">
    <subcellularLocation>
        <location evidence="1">Cell outer membrane</location>
    </subcellularLocation>
</comment>
<keyword evidence="6" id="KW-0732">Signal</keyword>
<comment type="caution">
    <text evidence="7">The sequence shown here is derived from an EMBL/GenBank/DDBJ whole genome shotgun (WGS) entry which is preliminary data.</text>
</comment>
<dbReference type="RefSeq" id="WP_237240364.1">
    <property type="nucleotide sequence ID" value="NZ_JAKKDU010000014.1"/>
</dbReference>
<evidence type="ECO:0000256" key="1">
    <source>
        <dbReference type="ARBA" id="ARBA00004442"/>
    </source>
</evidence>
<accession>A0AAE3EQJ1</accession>
<reference evidence="7" key="1">
    <citation type="submission" date="2022-01" db="EMBL/GenBank/DDBJ databases">
        <title>Draft genome sequence of Sabulilitoribacter arenilitoris KCTC 52401.</title>
        <authorList>
            <person name="Oh J.-S."/>
        </authorList>
    </citation>
    <scope>NUCLEOTIDE SEQUENCE</scope>
    <source>
        <strain evidence="7">HMF6543</strain>
    </source>
</reference>
<gene>
    <name evidence="7" type="ORF">L3X37_11730</name>
</gene>
<protein>
    <submittedName>
        <fullName evidence="7">TolC family protein</fullName>
    </submittedName>
</protein>
<dbReference type="Gene3D" id="1.20.1600.10">
    <property type="entry name" value="Outer membrane efflux proteins (OEP)"/>
    <property type="match status" value="1"/>
</dbReference>
<evidence type="ECO:0000256" key="4">
    <source>
        <dbReference type="ARBA" id="ARBA00023136"/>
    </source>
</evidence>
<keyword evidence="8" id="KW-1185">Reference proteome</keyword>
<evidence type="ECO:0000313" key="7">
    <source>
        <dbReference type="EMBL" id="MCF7569028.1"/>
    </source>
</evidence>
<feature type="signal peptide" evidence="6">
    <location>
        <begin position="1"/>
        <end position="18"/>
    </location>
</feature>
<dbReference type="PANTHER" id="PTHR30026">
    <property type="entry name" value="OUTER MEMBRANE PROTEIN TOLC"/>
    <property type="match status" value="1"/>
</dbReference>
<organism evidence="7 8">
    <name type="scientific">Wocania arenilitoris</name>
    <dbReference type="NCBI Taxonomy" id="2044858"/>
    <lineage>
        <taxon>Bacteria</taxon>
        <taxon>Pseudomonadati</taxon>
        <taxon>Bacteroidota</taxon>
        <taxon>Flavobacteriia</taxon>
        <taxon>Flavobacteriales</taxon>
        <taxon>Flavobacteriaceae</taxon>
        <taxon>Wocania</taxon>
    </lineage>
</organism>
<dbReference type="GO" id="GO:0015288">
    <property type="term" value="F:porin activity"/>
    <property type="evidence" value="ECO:0007669"/>
    <property type="project" value="TreeGrafter"/>
</dbReference>
<dbReference type="InterPro" id="IPR051906">
    <property type="entry name" value="TolC-like"/>
</dbReference>
<keyword evidence="5" id="KW-0998">Cell outer membrane</keyword>
<evidence type="ECO:0000256" key="2">
    <source>
        <dbReference type="ARBA" id="ARBA00022452"/>
    </source>
</evidence>
<keyword evidence="3" id="KW-0812">Transmembrane</keyword>
<dbReference type="PANTHER" id="PTHR30026:SF21">
    <property type="entry name" value="SLR1270 PROTEIN"/>
    <property type="match status" value="1"/>
</dbReference>
<evidence type="ECO:0000256" key="3">
    <source>
        <dbReference type="ARBA" id="ARBA00022692"/>
    </source>
</evidence>
<dbReference type="GO" id="GO:0009279">
    <property type="term" value="C:cell outer membrane"/>
    <property type="evidence" value="ECO:0007669"/>
    <property type="project" value="UniProtKB-SubCell"/>
</dbReference>
<keyword evidence="4" id="KW-0472">Membrane</keyword>
<dbReference type="AlphaFoldDB" id="A0AAE3EQJ1"/>
<evidence type="ECO:0000256" key="6">
    <source>
        <dbReference type="SAM" id="SignalP"/>
    </source>
</evidence>
<feature type="chain" id="PRO_5041933089" evidence="6">
    <location>
        <begin position="19"/>
        <end position="467"/>
    </location>
</feature>
<proteinExistence type="predicted"/>
<evidence type="ECO:0000256" key="5">
    <source>
        <dbReference type="ARBA" id="ARBA00023237"/>
    </source>
</evidence>
<dbReference type="GO" id="GO:1990281">
    <property type="term" value="C:efflux pump complex"/>
    <property type="evidence" value="ECO:0007669"/>
    <property type="project" value="TreeGrafter"/>
</dbReference>
<dbReference type="GO" id="GO:0015562">
    <property type="term" value="F:efflux transmembrane transporter activity"/>
    <property type="evidence" value="ECO:0007669"/>
    <property type="project" value="InterPro"/>
</dbReference>
<name>A0AAE3EQJ1_9FLAO</name>
<dbReference type="SUPFAM" id="SSF56954">
    <property type="entry name" value="Outer membrane efflux proteins (OEP)"/>
    <property type="match status" value="1"/>
</dbReference>